<protein>
    <submittedName>
        <fullName evidence="2">DUF4031 domain-containing protein</fullName>
    </submittedName>
</protein>
<evidence type="ECO:0000313" key="3">
    <source>
        <dbReference type="Proteomes" id="UP000290407"/>
    </source>
</evidence>
<reference evidence="2 3" key="1">
    <citation type="submission" date="2019-01" db="EMBL/GenBank/DDBJ databases">
        <title>Spirosoma flava sp. nov., a propanil-degrading bacterium isolated from herbicide-contaminated soil.</title>
        <authorList>
            <person name="Zhang L."/>
            <person name="Jiang J.-D."/>
        </authorList>
    </citation>
    <scope>NUCLEOTIDE SEQUENCE [LARGE SCALE GENOMIC DNA]</scope>
    <source>
        <strain evidence="2 3">TY50</strain>
    </source>
</reference>
<dbReference type="EMBL" id="SBLB01000001">
    <property type="protein sequence ID" value="RYC70892.1"/>
    <property type="molecule type" value="Genomic_DNA"/>
</dbReference>
<accession>A0A4Q2UPQ3</accession>
<name>A0A4Q2UPQ3_9BACT</name>
<proteinExistence type="predicted"/>
<comment type="caution">
    <text evidence="2">The sequence shown here is derived from an EMBL/GenBank/DDBJ whole genome shotgun (WGS) entry which is preliminary data.</text>
</comment>
<gene>
    <name evidence="2" type="ORF">EQG79_01695</name>
</gene>
<feature type="domain" description="DUF4031" evidence="1">
    <location>
        <begin position="3"/>
        <end position="80"/>
    </location>
</feature>
<organism evidence="2 3">
    <name type="scientific">Spirosoma sordidisoli</name>
    <dbReference type="NCBI Taxonomy" id="2502893"/>
    <lineage>
        <taxon>Bacteria</taxon>
        <taxon>Pseudomonadati</taxon>
        <taxon>Bacteroidota</taxon>
        <taxon>Cytophagia</taxon>
        <taxon>Cytophagales</taxon>
        <taxon>Cytophagaceae</taxon>
        <taxon>Spirosoma</taxon>
    </lineage>
</organism>
<dbReference type="AlphaFoldDB" id="A0A4Q2UPQ3"/>
<sequence length="90" mass="10346">MMVYIDNFNACYRGMKMCHMIADSTEELLTMADQIGVNRKWIQDAGTYNEHFDICQAKKAKALRLGAQEVTLLQLGRMLIKRPGHPLYQP</sequence>
<dbReference type="Proteomes" id="UP000290407">
    <property type="component" value="Unassembled WGS sequence"/>
</dbReference>
<evidence type="ECO:0000313" key="2">
    <source>
        <dbReference type="EMBL" id="RYC70892.1"/>
    </source>
</evidence>
<keyword evidence="3" id="KW-1185">Reference proteome</keyword>
<dbReference type="InterPro" id="IPR025109">
    <property type="entry name" value="DUF4031"/>
</dbReference>
<dbReference type="Pfam" id="PF13223">
    <property type="entry name" value="DUF4031"/>
    <property type="match status" value="1"/>
</dbReference>
<evidence type="ECO:0000259" key="1">
    <source>
        <dbReference type="Pfam" id="PF13223"/>
    </source>
</evidence>